<sequence>MILAALAVGTALVAALGCVHHYALYALGSAVPRPDDNSSLTIQLTFLGLLLLHVVEILVLAAANGWLLTWEGFGGTVDEQLIWGDVLYLTGVNFTTLGYARIELAGPVRIVTMLQSLGGFMLLTWSATYLFTVSQRSWRRVEDE</sequence>
<name>A0A940S086_9RHOB</name>
<proteinExistence type="predicted"/>
<reference evidence="3" key="1">
    <citation type="submission" date="2021-03" db="EMBL/GenBank/DDBJ databases">
        <title>Sagittula salina sp. nov. strain M10.9X isolated from the marine waste.</title>
        <authorList>
            <person name="Satari L."/>
            <person name="Molina-Menor E."/>
            <person name="Vidal-Verdu A."/>
            <person name="Pascual J."/>
            <person name="Pereto J."/>
            <person name="Porcar M."/>
        </authorList>
    </citation>
    <scope>NUCLEOTIDE SEQUENCE</scope>
    <source>
        <strain evidence="3">M10.9X</strain>
    </source>
</reference>
<feature type="transmembrane region" description="Helical" evidence="1">
    <location>
        <begin position="108"/>
        <end position="131"/>
    </location>
</feature>
<feature type="transmembrane region" description="Helical" evidence="1">
    <location>
        <begin position="44"/>
        <end position="69"/>
    </location>
</feature>
<evidence type="ECO:0000313" key="3">
    <source>
        <dbReference type="EMBL" id="MBP0482793.1"/>
    </source>
</evidence>
<dbReference type="SUPFAM" id="SSF81324">
    <property type="entry name" value="Voltage-gated potassium channels"/>
    <property type="match status" value="1"/>
</dbReference>
<evidence type="ECO:0000313" key="4">
    <source>
        <dbReference type="Proteomes" id="UP000675940"/>
    </source>
</evidence>
<accession>A0A940S086</accession>
<protein>
    <recommendedName>
        <fullName evidence="2">Potassium channel domain-containing protein</fullName>
    </recommendedName>
</protein>
<feature type="transmembrane region" description="Helical" evidence="1">
    <location>
        <begin position="81"/>
        <end position="102"/>
    </location>
</feature>
<feature type="domain" description="Potassium channel" evidence="2">
    <location>
        <begin position="65"/>
        <end position="133"/>
    </location>
</feature>
<dbReference type="Pfam" id="PF07885">
    <property type="entry name" value="Ion_trans_2"/>
    <property type="match status" value="1"/>
</dbReference>
<comment type="caution">
    <text evidence="3">The sequence shown here is derived from an EMBL/GenBank/DDBJ whole genome shotgun (WGS) entry which is preliminary data.</text>
</comment>
<keyword evidence="1" id="KW-0812">Transmembrane</keyword>
<dbReference type="AlphaFoldDB" id="A0A940S086"/>
<dbReference type="EMBL" id="JAGISH010000005">
    <property type="protein sequence ID" value="MBP0482793.1"/>
    <property type="molecule type" value="Genomic_DNA"/>
</dbReference>
<keyword evidence="4" id="KW-1185">Reference proteome</keyword>
<organism evidence="3 4">
    <name type="scientific">Sagittula salina</name>
    <dbReference type="NCBI Taxonomy" id="2820268"/>
    <lineage>
        <taxon>Bacteria</taxon>
        <taxon>Pseudomonadati</taxon>
        <taxon>Pseudomonadota</taxon>
        <taxon>Alphaproteobacteria</taxon>
        <taxon>Rhodobacterales</taxon>
        <taxon>Roseobacteraceae</taxon>
        <taxon>Sagittula</taxon>
    </lineage>
</organism>
<dbReference type="RefSeq" id="WP_209360750.1">
    <property type="nucleotide sequence ID" value="NZ_JAGISH010000005.1"/>
</dbReference>
<evidence type="ECO:0000256" key="1">
    <source>
        <dbReference type="SAM" id="Phobius"/>
    </source>
</evidence>
<keyword evidence="1" id="KW-0472">Membrane</keyword>
<keyword evidence="1" id="KW-1133">Transmembrane helix</keyword>
<dbReference type="InterPro" id="IPR013099">
    <property type="entry name" value="K_chnl_dom"/>
</dbReference>
<gene>
    <name evidence="3" type="ORF">J5474_09860</name>
</gene>
<evidence type="ECO:0000259" key="2">
    <source>
        <dbReference type="Pfam" id="PF07885"/>
    </source>
</evidence>
<dbReference type="Proteomes" id="UP000675940">
    <property type="component" value="Unassembled WGS sequence"/>
</dbReference>